<organism evidence="1 2">
    <name type="scientific">Trichinella pseudospiralis</name>
    <name type="common">Parasitic roundworm</name>
    <dbReference type="NCBI Taxonomy" id="6337"/>
    <lineage>
        <taxon>Eukaryota</taxon>
        <taxon>Metazoa</taxon>
        <taxon>Ecdysozoa</taxon>
        <taxon>Nematoda</taxon>
        <taxon>Enoplea</taxon>
        <taxon>Dorylaimia</taxon>
        <taxon>Trichinellida</taxon>
        <taxon>Trichinellidae</taxon>
        <taxon>Trichinella</taxon>
    </lineage>
</organism>
<comment type="caution">
    <text evidence="1">The sequence shown here is derived from an EMBL/GenBank/DDBJ whole genome shotgun (WGS) entry which is preliminary data.</text>
</comment>
<protein>
    <submittedName>
        <fullName evidence="1">Uncharacterized protein</fullName>
    </submittedName>
</protein>
<name>A0A0V1DKM3_TRIPS</name>
<accession>A0A0V1DKM3</accession>
<evidence type="ECO:0000313" key="2">
    <source>
        <dbReference type="Proteomes" id="UP000054632"/>
    </source>
</evidence>
<proteinExistence type="predicted"/>
<dbReference type="Proteomes" id="UP000054632">
    <property type="component" value="Unassembled WGS sequence"/>
</dbReference>
<reference evidence="1 2" key="1">
    <citation type="submission" date="2015-01" db="EMBL/GenBank/DDBJ databases">
        <title>Evolution of Trichinella species and genotypes.</title>
        <authorList>
            <person name="Korhonen P.K."/>
            <person name="Edoardo P."/>
            <person name="Giuseppe L.R."/>
            <person name="Gasser R.B."/>
        </authorList>
    </citation>
    <scope>NUCLEOTIDE SEQUENCE [LARGE SCALE GENOMIC DNA]</scope>
    <source>
        <strain evidence="1">ISS13</strain>
    </source>
</reference>
<gene>
    <name evidence="1" type="ORF">T4A_1974</name>
</gene>
<evidence type="ECO:0000313" key="1">
    <source>
        <dbReference type="EMBL" id="KRY62005.1"/>
    </source>
</evidence>
<dbReference type="EMBL" id="JYDR01002799">
    <property type="protein sequence ID" value="KRY62005.1"/>
    <property type="molecule type" value="Genomic_DNA"/>
</dbReference>
<dbReference type="AlphaFoldDB" id="A0A0V1DKM3"/>
<sequence length="30" mass="3227">MPDYAVPLGLVKKPVSGGFPNSFMTSPELF</sequence>